<dbReference type="Proteomes" id="UP000435112">
    <property type="component" value="Unassembled WGS sequence"/>
</dbReference>
<comment type="caution">
    <text evidence="1">The sequence shown here is derived from an EMBL/GenBank/DDBJ whole genome shotgun (WGS) entry which is preliminary data.</text>
</comment>
<evidence type="ECO:0000313" key="2">
    <source>
        <dbReference type="EMBL" id="KAE9043919.1"/>
    </source>
</evidence>
<name>A0A6A3NDT7_9STRA</name>
<organism evidence="1 4">
    <name type="scientific">Phytophthora rubi</name>
    <dbReference type="NCBI Taxonomy" id="129364"/>
    <lineage>
        <taxon>Eukaryota</taxon>
        <taxon>Sar</taxon>
        <taxon>Stramenopiles</taxon>
        <taxon>Oomycota</taxon>
        <taxon>Peronosporomycetes</taxon>
        <taxon>Peronosporales</taxon>
        <taxon>Peronosporaceae</taxon>
        <taxon>Phytophthora</taxon>
    </lineage>
</organism>
<dbReference type="SUPFAM" id="SSF52540">
    <property type="entry name" value="P-loop containing nucleoside triphosphate hydrolases"/>
    <property type="match status" value="1"/>
</dbReference>
<evidence type="ECO:0008006" key="5">
    <source>
        <dbReference type="Google" id="ProtNLM"/>
    </source>
</evidence>
<protein>
    <recommendedName>
        <fullName evidence="5">Crinkler (CRN) family protein</fullName>
    </recommendedName>
</protein>
<dbReference type="AlphaFoldDB" id="A0A6A3NDT7"/>
<accession>A0A6A3NDT7</accession>
<dbReference type="EMBL" id="QXFV01000250">
    <property type="protein sequence ID" value="KAE9043919.1"/>
    <property type="molecule type" value="Genomic_DNA"/>
</dbReference>
<evidence type="ECO:0000313" key="3">
    <source>
        <dbReference type="Proteomes" id="UP000429607"/>
    </source>
</evidence>
<sequence>MMLKQCEVVGELPKKGKFLKIFEWTDVDCGKLKNVKAIGDIVHFIGSQFYVRKEVLCVLENFRKIYQSEFDSGEMVYKQFVLMGSPGTGKSCILALLCFFIAIKVKRPVLWLRQDKRGKVGGTTTRLFYQGKYYEWKDPEGTMYRSIYDALNNTVSDTNASWCVLDGLDKRDIKDRKWFDKFTLLATSGQFPPNSVPVHFFRLCLVPYWKQSDLEEFGRKHMQIEESDVDARLFVSAGSLGKFLDDDAEATVKPAIDRIKKPEDAEILLTKYRLSGNMQNDHVRMRGVYDRNNADHYVDVGEWIGCVTSKLVLHHLAAMMKPNFFEELMRIARGVNDDRLEDITFEAYFHSLVYHRRSMCVEYCKYDNVNRETVNNWENNLHADVGSIEWKELSVVE</sequence>
<dbReference type="OrthoDB" id="88815at2759"/>
<evidence type="ECO:0000313" key="4">
    <source>
        <dbReference type="Proteomes" id="UP000435112"/>
    </source>
</evidence>
<gene>
    <name evidence="2" type="ORF">PR001_g5582</name>
    <name evidence="1" type="ORF">PR002_g5982</name>
</gene>
<dbReference type="Proteomes" id="UP000429607">
    <property type="component" value="Unassembled WGS sequence"/>
</dbReference>
<dbReference type="EMBL" id="QXFU01000263">
    <property type="protein sequence ID" value="KAE9038512.1"/>
    <property type="molecule type" value="Genomic_DNA"/>
</dbReference>
<proteinExistence type="predicted"/>
<reference evidence="3 4" key="1">
    <citation type="submission" date="2018-09" db="EMBL/GenBank/DDBJ databases">
        <title>Genomic investigation of the strawberry pathogen Phytophthora fragariae indicates pathogenicity is determined by transcriptional variation in three key races.</title>
        <authorList>
            <person name="Adams T.M."/>
            <person name="Armitage A.D."/>
            <person name="Sobczyk M.K."/>
            <person name="Bates H.J."/>
            <person name="Dunwell J.M."/>
            <person name="Nellist C.F."/>
            <person name="Harrison R.J."/>
        </authorList>
    </citation>
    <scope>NUCLEOTIDE SEQUENCE [LARGE SCALE GENOMIC DNA]</scope>
    <source>
        <strain evidence="2 3">SCRP249</strain>
        <strain evidence="1 4">SCRP324</strain>
    </source>
</reference>
<dbReference type="InterPro" id="IPR027417">
    <property type="entry name" value="P-loop_NTPase"/>
</dbReference>
<evidence type="ECO:0000313" key="1">
    <source>
        <dbReference type="EMBL" id="KAE9038512.1"/>
    </source>
</evidence>